<dbReference type="Proteomes" id="UP001604277">
    <property type="component" value="Unassembled WGS sequence"/>
</dbReference>
<proteinExistence type="inferred from homology"/>
<reference evidence="4" key="1">
    <citation type="submission" date="2024-07" db="EMBL/GenBank/DDBJ databases">
        <title>Two chromosome-level genome assemblies of Korean endemic species Abeliophyllum distichum and Forsythia ovata (Oleaceae).</title>
        <authorList>
            <person name="Jang H."/>
        </authorList>
    </citation>
    <scope>NUCLEOTIDE SEQUENCE [LARGE SCALE GENOMIC DNA]</scope>
</reference>
<dbReference type="PANTHER" id="PTHR31301">
    <property type="entry name" value="LOB DOMAIN-CONTAINING PROTEIN 4-RELATED"/>
    <property type="match status" value="1"/>
</dbReference>
<feature type="domain" description="LOB" evidence="2">
    <location>
        <begin position="50"/>
        <end position="151"/>
    </location>
</feature>
<organism evidence="3 4">
    <name type="scientific">Forsythia ovata</name>
    <dbReference type="NCBI Taxonomy" id="205694"/>
    <lineage>
        <taxon>Eukaryota</taxon>
        <taxon>Viridiplantae</taxon>
        <taxon>Streptophyta</taxon>
        <taxon>Embryophyta</taxon>
        <taxon>Tracheophyta</taxon>
        <taxon>Spermatophyta</taxon>
        <taxon>Magnoliopsida</taxon>
        <taxon>eudicotyledons</taxon>
        <taxon>Gunneridae</taxon>
        <taxon>Pentapetalae</taxon>
        <taxon>asterids</taxon>
        <taxon>lamiids</taxon>
        <taxon>Lamiales</taxon>
        <taxon>Oleaceae</taxon>
        <taxon>Forsythieae</taxon>
        <taxon>Forsythia</taxon>
    </lineage>
</organism>
<evidence type="ECO:0000313" key="3">
    <source>
        <dbReference type="EMBL" id="KAL2538945.1"/>
    </source>
</evidence>
<dbReference type="InterPro" id="IPR004883">
    <property type="entry name" value="LOB"/>
</dbReference>
<protein>
    <submittedName>
        <fullName evidence="3">LOB domain-containing protein 23-like</fullName>
    </submittedName>
</protein>
<keyword evidence="4" id="KW-1185">Reference proteome</keyword>
<comment type="similarity">
    <text evidence="1">Belongs to the LOB domain-containing protein family.</text>
</comment>
<gene>
    <name evidence="3" type="ORF">Fot_20336</name>
</gene>
<sequence>MNRAACLNGAFSVVKRMSVICPSLPAVGVTTWPARKLEISQNSNNIMSSTRCAACKHLRRRCPSDCIFSPYFPSDNPQRFAYVHKIYGASNVAKILQDLPVNRQGEAADSLYYEAHCRIKDPIHGSVGIITLLHQQIYNAQTHLSKIQAEIAVLSANAQTESKYQHQVEQMPNFDSNLMPQQKGVYDPSTWLSQNGL</sequence>
<dbReference type="Pfam" id="PF03195">
    <property type="entry name" value="LOB"/>
    <property type="match status" value="1"/>
</dbReference>
<dbReference type="AlphaFoldDB" id="A0ABD1VNM1"/>
<evidence type="ECO:0000256" key="1">
    <source>
        <dbReference type="ARBA" id="ARBA00005474"/>
    </source>
</evidence>
<evidence type="ECO:0000259" key="2">
    <source>
        <dbReference type="PROSITE" id="PS50891"/>
    </source>
</evidence>
<dbReference type="PANTHER" id="PTHR31301:SF120">
    <property type="entry name" value="LOB DOMAIN-CONTAINING PROTEIN 23-RELATED"/>
    <property type="match status" value="1"/>
</dbReference>
<dbReference type="PROSITE" id="PS50891">
    <property type="entry name" value="LOB"/>
    <property type="match status" value="1"/>
</dbReference>
<dbReference type="EMBL" id="JBFOLJ010000005">
    <property type="protein sequence ID" value="KAL2538945.1"/>
    <property type="molecule type" value="Genomic_DNA"/>
</dbReference>
<name>A0ABD1VNM1_9LAMI</name>
<comment type="caution">
    <text evidence="3">The sequence shown here is derived from an EMBL/GenBank/DDBJ whole genome shotgun (WGS) entry which is preliminary data.</text>
</comment>
<evidence type="ECO:0000313" key="4">
    <source>
        <dbReference type="Proteomes" id="UP001604277"/>
    </source>
</evidence>
<accession>A0ABD1VNM1</accession>